<dbReference type="InterPro" id="IPR003366">
    <property type="entry name" value="CUB-like_dom"/>
</dbReference>
<feature type="chain" id="PRO_5003176480" description="CUB-like domain-containing protein" evidence="2">
    <location>
        <begin position="31"/>
        <end position="550"/>
    </location>
</feature>
<dbReference type="PANTHER" id="PTHR47919:SF2">
    <property type="entry name" value="CUB DOMAIN-CONTAINING PROTEIN-RELATED"/>
    <property type="match status" value="1"/>
</dbReference>
<organism evidence="5">
    <name type="scientific">Caenorhabditis remanei</name>
    <name type="common">Caenorhabditis vulgaris</name>
    <dbReference type="NCBI Taxonomy" id="31234"/>
    <lineage>
        <taxon>Eukaryota</taxon>
        <taxon>Metazoa</taxon>
        <taxon>Ecdysozoa</taxon>
        <taxon>Nematoda</taxon>
        <taxon>Chromadorea</taxon>
        <taxon>Rhabditida</taxon>
        <taxon>Rhabditina</taxon>
        <taxon>Rhabditomorpha</taxon>
        <taxon>Rhabditoidea</taxon>
        <taxon>Rhabditidae</taxon>
        <taxon>Peloderinae</taxon>
        <taxon>Caenorhabditis</taxon>
    </lineage>
</organism>
<dbReference type="GO" id="GO:0045087">
    <property type="term" value="P:innate immune response"/>
    <property type="evidence" value="ECO:0007669"/>
    <property type="project" value="TreeGrafter"/>
</dbReference>
<keyword evidence="5" id="KW-1185">Reference proteome</keyword>
<protein>
    <recommendedName>
        <fullName evidence="3">CUB-like domain-containing protein</fullName>
    </recommendedName>
</protein>
<name>E3MBI5_CAERE</name>
<evidence type="ECO:0000313" key="4">
    <source>
        <dbReference type="EMBL" id="EFO97896.1"/>
    </source>
</evidence>
<dbReference type="EMBL" id="DS268433">
    <property type="protein sequence ID" value="EFO97896.1"/>
    <property type="molecule type" value="Genomic_DNA"/>
</dbReference>
<dbReference type="HOGENOM" id="CLU_040706_0_0_1"/>
<evidence type="ECO:0000259" key="3">
    <source>
        <dbReference type="Pfam" id="PF02408"/>
    </source>
</evidence>
<proteinExistence type="predicted"/>
<feature type="region of interest" description="Disordered" evidence="1">
    <location>
        <begin position="490"/>
        <end position="519"/>
    </location>
</feature>
<dbReference type="InParanoid" id="E3MBI5"/>
<feature type="signal peptide" evidence="2">
    <location>
        <begin position="1"/>
        <end position="30"/>
    </location>
</feature>
<keyword evidence="2" id="KW-0732">Signal</keyword>
<evidence type="ECO:0000256" key="1">
    <source>
        <dbReference type="SAM" id="MobiDB-lite"/>
    </source>
</evidence>
<feature type="domain" description="CUB-like" evidence="3">
    <location>
        <begin position="29"/>
        <end position="146"/>
    </location>
</feature>
<accession>E3MBI5</accession>
<reference evidence="4" key="1">
    <citation type="submission" date="2007-07" db="EMBL/GenBank/DDBJ databases">
        <title>PCAP assembly of the Caenorhabditis remanei genome.</title>
        <authorList>
            <consortium name="The Caenorhabditis remanei Sequencing Consortium"/>
            <person name="Wilson R.K."/>
        </authorList>
    </citation>
    <scope>NUCLEOTIDE SEQUENCE [LARGE SCALE GENOMIC DNA]</scope>
    <source>
        <strain evidence="4">PB4641</strain>
    </source>
</reference>
<evidence type="ECO:0000313" key="5">
    <source>
        <dbReference type="Proteomes" id="UP000008281"/>
    </source>
</evidence>
<gene>
    <name evidence="4" type="ORF">CRE_15916</name>
</gene>
<dbReference type="PANTHER" id="PTHR47919">
    <property type="entry name" value="INFECTION RESPONSE PROTEIN-RELATED"/>
    <property type="match status" value="1"/>
</dbReference>
<dbReference type="Pfam" id="PF02408">
    <property type="entry name" value="CUB_2"/>
    <property type="match status" value="1"/>
</dbReference>
<sequence>MHYHDSEQLIMLRQLLISSCLLFLSVASQGYNCSGKTVVNPPKDFSVPYYFPNDWNESMPPAKYNQSQKCKWHIIVPNGMYATAIFYLDANGTGGFMFAYSNDRGTWIYDDDFIPYISTFPYFELLMSVDNDPGAFSFKVTWSNYPNACQRNITLDDSTPVPSIPDTCFTTYTAPNSVALIGFSTKEDSDDRLRQSAVFEGDSYNGSYLGNLLDMRGGQIVSNSSQLTVYTFGLSEIYDYVLYMGIDAKAVGDGQTITGTRCPTGDGCEISVRTGYTVATVSEDADYLLIPRWYSDNGILRIYEGKLSDDNLLTTVNKSDYNYKFPMAVKNNVKFYTFQNGSVYITLINEPPLNYYNVAPGRIVNIHSFYYRQLSSQQYTNETYTTNSKEVKVYFNLDVKSFDVIGPTYLNITVFRDEQVVFQQRYMETNRPPTTTLRVLGNKITVIYDTLGYNTTGFEINMFCTEDDQTTTTTSTTSTSTTTVLTTTTVPTTTQSTTPSTKPTTTTTSSTTSTTTTTETTTTHVVTATKFSDIPNCSHIFMVVFLVMLW</sequence>
<dbReference type="eggNOG" id="ENOG502TGF0">
    <property type="taxonomic scope" value="Eukaryota"/>
</dbReference>
<dbReference type="AlphaFoldDB" id="E3MBI5"/>
<evidence type="ECO:0000256" key="2">
    <source>
        <dbReference type="SAM" id="SignalP"/>
    </source>
</evidence>
<dbReference type="Proteomes" id="UP000008281">
    <property type="component" value="Unassembled WGS sequence"/>
</dbReference>